<dbReference type="EMBL" id="CAXAMM010040495">
    <property type="protein sequence ID" value="CAK9093608.1"/>
    <property type="molecule type" value="Genomic_DNA"/>
</dbReference>
<accession>A0ABP0R195</accession>
<proteinExistence type="predicted"/>
<evidence type="ECO:0000313" key="3">
    <source>
        <dbReference type="Proteomes" id="UP001642464"/>
    </source>
</evidence>
<feature type="non-terminal residue" evidence="2">
    <location>
        <position position="101"/>
    </location>
</feature>
<name>A0ABP0R195_9DINO</name>
<evidence type="ECO:0000313" key="2">
    <source>
        <dbReference type="EMBL" id="CAK9093608.1"/>
    </source>
</evidence>
<comment type="caution">
    <text evidence="2">The sequence shown here is derived from an EMBL/GenBank/DDBJ whole genome shotgun (WGS) entry which is preliminary data.</text>
</comment>
<feature type="region of interest" description="Disordered" evidence="1">
    <location>
        <begin position="13"/>
        <end position="46"/>
    </location>
</feature>
<dbReference type="Proteomes" id="UP001642464">
    <property type="component" value="Unassembled WGS sequence"/>
</dbReference>
<feature type="compositionally biased region" description="Low complexity" evidence="1">
    <location>
        <begin position="15"/>
        <end position="30"/>
    </location>
</feature>
<gene>
    <name evidence="2" type="ORF">SCF082_LOCUS44036</name>
</gene>
<evidence type="ECO:0000256" key="1">
    <source>
        <dbReference type="SAM" id="MobiDB-lite"/>
    </source>
</evidence>
<reference evidence="2 3" key="1">
    <citation type="submission" date="2024-02" db="EMBL/GenBank/DDBJ databases">
        <authorList>
            <person name="Chen Y."/>
            <person name="Shah S."/>
            <person name="Dougan E. K."/>
            <person name="Thang M."/>
            <person name="Chan C."/>
        </authorList>
    </citation>
    <scope>NUCLEOTIDE SEQUENCE [LARGE SCALE GENOMIC DNA]</scope>
</reference>
<feature type="compositionally biased region" description="Basic and acidic residues" evidence="1">
    <location>
        <begin position="31"/>
        <end position="41"/>
    </location>
</feature>
<sequence>PEPCTAALCRGLGARGSSTSPAATTTADASGADRRDRRGDRLFNGWGGDLAPPARELWQCAFERRRCQDVPGAARFVLLWGSEQSGSFQRGCAILANDLLP</sequence>
<protein>
    <submittedName>
        <fullName evidence="2">Uncharacterized protein</fullName>
    </submittedName>
</protein>
<keyword evidence="3" id="KW-1185">Reference proteome</keyword>
<organism evidence="2 3">
    <name type="scientific">Durusdinium trenchii</name>
    <dbReference type="NCBI Taxonomy" id="1381693"/>
    <lineage>
        <taxon>Eukaryota</taxon>
        <taxon>Sar</taxon>
        <taxon>Alveolata</taxon>
        <taxon>Dinophyceae</taxon>
        <taxon>Suessiales</taxon>
        <taxon>Symbiodiniaceae</taxon>
        <taxon>Durusdinium</taxon>
    </lineage>
</organism>
<feature type="non-terminal residue" evidence="2">
    <location>
        <position position="1"/>
    </location>
</feature>